<reference evidence="2 3" key="1">
    <citation type="submission" date="2018-12" db="EMBL/GenBank/DDBJ databases">
        <authorList>
            <person name="Lunina O.N."/>
            <person name="Grouzdev D.S."/>
            <person name="Gorlenko V.M."/>
            <person name="Savvichev A.S."/>
        </authorList>
    </citation>
    <scope>NUCLEOTIDE SEQUENCE [LARGE SCALE GENOMIC DNA]</scope>
    <source>
        <strain evidence="2 3">BrKhr-17</strain>
    </source>
</reference>
<dbReference type="RefSeq" id="WP_126383633.1">
    <property type="nucleotide sequence ID" value="NZ_RXYK01000002.1"/>
</dbReference>
<dbReference type="Proteomes" id="UP000327458">
    <property type="component" value="Unassembled WGS sequence"/>
</dbReference>
<evidence type="ECO:0000313" key="2">
    <source>
        <dbReference type="EMBL" id="RTY39552.1"/>
    </source>
</evidence>
<protein>
    <submittedName>
        <fullName evidence="2">DUF2934 domain-containing protein</fullName>
    </submittedName>
</protein>
<organism evidence="2 3">
    <name type="scientific">Chlorobium phaeovibrioides</name>
    <dbReference type="NCBI Taxonomy" id="1094"/>
    <lineage>
        <taxon>Bacteria</taxon>
        <taxon>Pseudomonadati</taxon>
        <taxon>Chlorobiota</taxon>
        <taxon>Chlorobiia</taxon>
        <taxon>Chlorobiales</taxon>
        <taxon>Chlorobiaceae</taxon>
        <taxon>Chlorobium/Pelodictyon group</taxon>
        <taxon>Chlorobium</taxon>
    </lineage>
</organism>
<evidence type="ECO:0000313" key="4">
    <source>
        <dbReference type="Proteomes" id="UP000327458"/>
    </source>
</evidence>
<gene>
    <name evidence="2" type="ORF">EKD02_02445</name>
    <name evidence="1" type="ORF">FP507_08860</name>
</gene>
<dbReference type="Proteomes" id="UP000279908">
    <property type="component" value="Unassembled WGS sequence"/>
</dbReference>
<dbReference type="EMBL" id="VMRG01000001">
    <property type="protein sequence ID" value="KAA6233138.1"/>
    <property type="molecule type" value="Genomic_DNA"/>
</dbReference>
<accession>A0A432AX50</accession>
<reference evidence="1 4" key="2">
    <citation type="submission" date="2019-07" db="EMBL/GenBank/DDBJ databases">
        <title>Draft genome Sequence of Chlorobium phaeovibrioides sp. strain PhvTcv-s14, from the Phylum Chlorobi.</title>
        <authorList>
            <person name="Babenko V."/>
            <person name="Boldyreva D."/>
            <person name="Kanygina A."/>
            <person name="Selezneva O."/>
            <person name="Akopiyan T."/>
            <person name="Lunina O."/>
        </authorList>
    </citation>
    <scope>NUCLEOTIDE SEQUENCE [LARGE SCALE GENOMIC DNA]</scope>
    <source>
        <strain evidence="1 4">GrTcv12</strain>
    </source>
</reference>
<name>A0A432AX50_CHLPH</name>
<evidence type="ECO:0000313" key="1">
    <source>
        <dbReference type="EMBL" id="KAA6233138.1"/>
    </source>
</evidence>
<comment type="caution">
    <text evidence="2">The sequence shown here is derived from an EMBL/GenBank/DDBJ whole genome shotgun (WGS) entry which is preliminary data.</text>
</comment>
<dbReference type="Pfam" id="PF11154">
    <property type="entry name" value="DUF2934"/>
    <property type="match status" value="1"/>
</dbReference>
<sequence>MTKNNEDSVERSPEQIEEQIRLAAYFRWIERGCPAGEGVEDWLEAEAGLASQSEELEGA</sequence>
<proteinExistence type="predicted"/>
<dbReference type="EMBL" id="RXYK01000002">
    <property type="protein sequence ID" value="RTY39552.1"/>
    <property type="molecule type" value="Genomic_DNA"/>
</dbReference>
<dbReference type="InterPro" id="IPR021327">
    <property type="entry name" value="DUF2934"/>
</dbReference>
<evidence type="ECO:0000313" key="3">
    <source>
        <dbReference type="Proteomes" id="UP000279908"/>
    </source>
</evidence>
<dbReference type="AlphaFoldDB" id="A0A432AX50"/>